<dbReference type="FunFam" id="1.10.10.10:FF:000322">
    <property type="entry name" value="Probable disease resistance protein At1g63360"/>
    <property type="match status" value="1"/>
</dbReference>
<dbReference type="Gene3D" id="1.10.8.430">
    <property type="entry name" value="Helical domain of apoptotic protease-activating factors"/>
    <property type="match status" value="1"/>
</dbReference>
<feature type="domain" description="NB-ARC" evidence="8">
    <location>
        <begin position="132"/>
        <end position="298"/>
    </location>
</feature>
<dbReference type="InterPro" id="IPR042197">
    <property type="entry name" value="Apaf_helical"/>
</dbReference>
<dbReference type="Gene3D" id="3.40.50.300">
    <property type="entry name" value="P-loop containing nucleotide triphosphate hydrolases"/>
    <property type="match status" value="1"/>
</dbReference>
<dbReference type="Pfam" id="PF23559">
    <property type="entry name" value="WHD_DRP"/>
    <property type="match status" value="1"/>
</dbReference>
<dbReference type="GO" id="GO:0051607">
    <property type="term" value="P:defense response to virus"/>
    <property type="evidence" value="ECO:0007669"/>
    <property type="project" value="UniProtKB-ARBA"/>
</dbReference>
<dbReference type="InterPro" id="IPR044974">
    <property type="entry name" value="Disease_R_plants"/>
</dbReference>
<dbReference type="FunFam" id="3.40.50.300:FF:001091">
    <property type="entry name" value="Probable disease resistance protein At1g61300"/>
    <property type="match status" value="1"/>
</dbReference>
<dbReference type="SUPFAM" id="SSF52058">
    <property type="entry name" value="L domain-like"/>
    <property type="match status" value="1"/>
</dbReference>
<dbReference type="AlphaFoldDB" id="A0A022QFM3"/>
<sequence length="879" mass="100013">MEDQSSGLERGKWLENKVEQVRYIAYDIEDVLDEFVLHSPPYTFHNRHFIRQIHTVAHTVYHGFPIRGISEKIARIKKSIDDMGSQHAFLSTGLSSPGPSSSSTNRIRPHPPVSPLLLDDEIVGYEKEKKIFTDQLVDGEKRLVALAVAGPAGSGKTAFVKNIFCKRGIMGRFDCHAWVRVSQHFEAEELFVNMLKQFCYSRKESYPIDDGTNTQTKLHKYLTGKRFIVVLDDIWSQNHWDVIKGGFPDAFRGSRIIVTTRSSDVASVCASSSTHVHILNCLGWLHALTLFYRKAFQDIDGQCPPELKGCSERIVKRCEGLPLAIVAVGSALAHKPRLPNEWEKFHNSLGCEITEDSNLSVISNALLPGYMDLSTNLKSCFLYFSIFPEDYSVERGRLIRLWVAEQFAVGINFQTAEEVAEGYLDELIQRNLVHVSNYDFDGTPRNCRVLNPVLNFVTHKCKYENFASIFPTENTSRNQKIRRLSVRNDCTHLPRNIDFSGVRSMFLLSLVETSTSNFEKVLRELKLTRVLDFQGAPITKFPEDITHLTLLRHLNFRGTKIKSIPSSIKKLSYLETLDLKQTDVKELPKEICHLHNLRHLLAYKHNVESYVVFESVQGVKIHKGIGKLTELQALSLVKVGKKFKILEELKLLTKLRKLGLTGIRRGYGNELSASVEQMPLLTTLDLCSDTKEEFLELGEMRNPPSKLQRLYLKGRVNQLPTWISSLDNLLRIGLKWSKMQCSPLQALQRLPNLMELELVDCYIGGELIFEASSFKKLKILLIEDLAELHTIVIRNGAMPDLKQISLHKCPRMTISPLGMNNLAKVEELILRDMAQEFIARLRMNGEDRAMVARIPLINSFTSGHQHSWSFENLSDSSSH</sequence>
<evidence type="ECO:0000256" key="2">
    <source>
        <dbReference type="ARBA" id="ARBA00022614"/>
    </source>
</evidence>
<dbReference type="eggNOG" id="KOG4658">
    <property type="taxonomic scope" value="Eukaryota"/>
</dbReference>
<evidence type="ECO:0000259" key="10">
    <source>
        <dbReference type="Pfam" id="PF23598"/>
    </source>
</evidence>
<evidence type="ECO:0000256" key="4">
    <source>
        <dbReference type="ARBA" id="ARBA00022741"/>
    </source>
</evidence>
<gene>
    <name evidence="11" type="ORF">MIMGU_mgv1a001142mg</name>
</gene>
<feature type="region of interest" description="Disordered" evidence="7">
    <location>
        <begin position="91"/>
        <end position="112"/>
    </location>
</feature>
<comment type="similarity">
    <text evidence="1">Belongs to the disease resistance NB-LRR family.</text>
</comment>
<feature type="compositionally biased region" description="Low complexity" evidence="7">
    <location>
        <begin position="91"/>
        <end position="104"/>
    </location>
</feature>
<dbReference type="Gene3D" id="3.80.10.10">
    <property type="entry name" value="Ribonuclease Inhibitor"/>
    <property type="match status" value="1"/>
</dbReference>
<accession>A0A022QFM3</accession>
<evidence type="ECO:0000256" key="1">
    <source>
        <dbReference type="ARBA" id="ARBA00008894"/>
    </source>
</evidence>
<protein>
    <submittedName>
        <fullName evidence="11">Uncharacterized protein</fullName>
    </submittedName>
</protein>
<keyword evidence="6" id="KW-0067">ATP-binding</keyword>
<dbReference type="InterPro" id="IPR027417">
    <property type="entry name" value="P-loop_NTPase"/>
</dbReference>
<dbReference type="InterPro" id="IPR058922">
    <property type="entry name" value="WHD_DRP"/>
</dbReference>
<evidence type="ECO:0000259" key="8">
    <source>
        <dbReference type="Pfam" id="PF00931"/>
    </source>
</evidence>
<dbReference type="Pfam" id="PF23598">
    <property type="entry name" value="LRR_14"/>
    <property type="match status" value="1"/>
</dbReference>
<dbReference type="Gene3D" id="1.10.10.10">
    <property type="entry name" value="Winged helix-like DNA-binding domain superfamily/Winged helix DNA-binding domain"/>
    <property type="match status" value="1"/>
</dbReference>
<proteinExistence type="inferred from homology"/>
<dbReference type="SUPFAM" id="SSF52540">
    <property type="entry name" value="P-loop containing nucleoside triphosphate hydrolases"/>
    <property type="match status" value="1"/>
</dbReference>
<name>A0A022QFM3_ERYGU</name>
<evidence type="ECO:0000259" key="9">
    <source>
        <dbReference type="Pfam" id="PF23559"/>
    </source>
</evidence>
<dbReference type="PANTHER" id="PTHR23155">
    <property type="entry name" value="DISEASE RESISTANCE PROTEIN RP"/>
    <property type="match status" value="1"/>
</dbReference>
<dbReference type="GO" id="GO:0043531">
    <property type="term" value="F:ADP binding"/>
    <property type="evidence" value="ECO:0007669"/>
    <property type="project" value="InterPro"/>
</dbReference>
<keyword evidence="12" id="KW-1185">Reference proteome</keyword>
<dbReference type="STRING" id="4155.A0A022QFM3"/>
<dbReference type="EMBL" id="KI631456">
    <property type="protein sequence ID" value="EYU27487.1"/>
    <property type="molecule type" value="Genomic_DNA"/>
</dbReference>
<dbReference type="GO" id="GO:0005524">
    <property type="term" value="F:ATP binding"/>
    <property type="evidence" value="ECO:0007669"/>
    <property type="project" value="UniProtKB-KW"/>
</dbReference>
<dbReference type="Pfam" id="PF00931">
    <property type="entry name" value="NB-ARC"/>
    <property type="match status" value="1"/>
</dbReference>
<dbReference type="InterPro" id="IPR036388">
    <property type="entry name" value="WH-like_DNA-bd_sf"/>
</dbReference>
<organism evidence="11 12">
    <name type="scientific">Erythranthe guttata</name>
    <name type="common">Yellow monkey flower</name>
    <name type="synonym">Mimulus guttatus</name>
    <dbReference type="NCBI Taxonomy" id="4155"/>
    <lineage>
        <taxon>Eukaryota</taxon>
        <taxon>Viridiplantae</taxon>
        <taxon>Streptophyta</taxon>
        <taxon>Embryophyta</taxon>
        <taxon>Tracheophyta</taxon>
        <taxon>Spermatophyta</taxon>
        <taxon>Magnoliopsida</taxon>
        <taxon>eudicotyledons</taxon>
        <taxon>Gunneridae</taxon>
        <taxon>Pentapetalae</taxon>
        <taxon>asterids</taxon>
        <taxon>lamiids</taxon>
        <taxon>Lamiales</taxon>
        <taxon>Phrymaceae</taxon>
        <taxon>Erythranthe</taxon>
    </lineage>
</organism>
<feature type="domain" description="Disease resistance R13L4/SHOC-2-like LRR" evidence="10">
    <location>
        <begin position="512"/>
        <end position="828"/>
    </location>
</feature>
<evidence type="ECO:0000256" key="6">
    <source>
        <dbReference type="ARBA" id="ARBA00022840"/>
    </source>
</evidence>
<dbReference type="PANTHER" id="PTHR23155:SF1205">
    <property type="entry name" value="DISEASE RESISTANCE PROTEIN RPM1"/>
    <property type="match status" value="1"/>
</dbReference>
<dbReference type="PRINTS" id="PR00364">
    <property type="entry name" value="DISEASERSIST"/>
</dbReference>
<evidence type="ECO:0000256" key="3">
    <source>
        <dbReference type="ARBA" id="ARBA00022737"/>
    </source>
</evidence>
<dbReference type="Proteomes" id="UP000030748">
    <property type="component" value="Unassembled WGS sequence"/>
</dbReference>
<keyword evidence="5" id="KW-0611">Plant defense</keyword>
<keyword evidence="3" id="KW-0677">Repeat</keyword>
<reference evidence="11 12" key="1">
    <citation type="journal article" date="2013" name="Proc. Natl. Acad. Sci. U.S.A.">
        <title>Fine-scale variation in meiotic recombination in Mimulus inferred from population shotgun sequencing.</title>
        <authorList>
            <person name="Hellsten U."/>
            <person name="Wright K.M."/>
            <person name="Jenkins J."/>
            <person name="Shu S."/>
            <person name="Yuan Y."/>
            <person name="Wessler S.R."/>
            <person name="Schmutz J."/>
            <person name="Willis J.H."/>
            <person name="Rokhsar D.S."/>
        </authorList>
    </citation>
    <scope>NUCLEOTIDE SEQUENCE [LARGE SCALE GENOMIC DNA]</scope>
    <source>
        <strain evidence="12">cv. DUN x IM62</strain>
    </source>
</reference>
<keyword evidence="4" id="KW-0547">Nucleotide-binding</keyword>
<dbReference type="InterPro" id="IPR032675">
    <property type="entry name" value="LRR_dom_sf"/>
</dbReference>
<feature type="domain" description="Disease resistance protein winged helix" evidence="9">
    <location>
        <begin position="386"/>
        <end position="451"/>
    </location>
</feature>
<keyword evidence="2" id="KW-0433">Leucine-rich repeat</keyword>
<dbReference type="InterPro" id="IPR002182">
    <property type="entry name" value="NB-ARC"/>
</dbReference>
<dbReference type="InterPro" id="IPR055414">
    <property type="entry name" value="LRR_R13L4/SHOC2-like"/>
</dbReference>
<evidence type="ECO:0000256" key="5">
    <source>
        <dbReference type="ARBA" id="ARBA00022821"/>
    </source>
</evidence>
<evidence type="ECO:0000313" key="12">
    <source>
        <dbReference type="Proteomes" id="UP000030748"/>
    </source>
</evidence>
<evidence type="ECO:0000313" key="11">
    <source>
        <dbReference type="EMBL" id="EYU27487.1"/>
    </source>
</evidence>
<evidence type="ECO:0000256" key="7">
    <source>
        <dbReference type="SAM" id="MobiDB-lite"/>
    </source>
</evidence>